<dbReference type="STRING" id="1081108.A0A168DT42"/>
<dbReference type="InterPro" id="IPR025714">
    <property type="entry name" value="Methyltranfer_dom"/>
</dbReference>
<reference evidence="2 3" key="1">
    <citation type="journal article" date="2016" name="Genome Biol. Evol.">
        <title>Divergent and convergent evolution of fungal pathogenicity.</title>
        <authorList>
            <person name="Shang Y."/>
            <person name="Xiao G."/>
            <person name="Zheng P."/>
            <person name="Cen K."/>
            <person name="Zhan S."/>
            <person name="Wang C."/>
        </authorList>
    </citation>
    <scope>NUCLEOTIDE SEQUENCE [LARGE SCALE GENOMIC DNA]</scope>
    <source>
        <strain evidence="2 3">RCEF 1005</strain>
    </source>
</reference>
<dbReference type="Gene3D" id="3.40.50.150">
    <property type="entry name" value="Vaccinia Virus protein VP39"/>
    <property type="match status" value="1"/>
</dbReference>
<dbReference type="InterPro" id="IPR052220">
    <property type="entry name" value="METTL25"/>
</dbReference>
<dbReference type="PANTHER" id="PTHR12496">
    <property type="entry name" value="CGI-41 METHYLTRANSFERASE"/>
    <property type="match status" value="1"/>
</dbReference>
<dbReference type="AlphaFoldDB" id="A0A168DT42"/>
<dbReference type="Proteomes" id="UP000076881">
    <property type="component" value="Unassembled WGS sequence"/>
</dbReference>
<dbReference type="SUPFAM" id="SSF53335">
    <property type="entry name" value="S-adenosyl-L-methionine-dependent methyltransferases"/>
    <property type="match status" value="1"/>
</dbReference>
<accession>A0A168DT42</accession>
<evidence type="ECO:0000259" key="1">
    <source>
        <dbReference type="Pfam" id="PF13679"/>
    </source>
</evidence>
<proteinExistence type="predicted"/>
<dbReference type="PANTHER" id="PTHR12496:SF0">
    <property type="entry name" value="METHYLTRANSFERASE DOMAIN-CONTAINING PROTEIN"/>
    <property type="match status" value="1"/>
</dbReference>
<protein>
    <submittedName>
        <fullName evidence="2">RNA small subunit methyltransferase</fullName>
    </submittedName>
</protein>
<keyword evidence="2" id="KW-0808">Transferase</keyword>
<dbReference type="OrthoDB" id="10258156at2759"/>
<sequence length="470" mass="52349">MLDLPSTYSDLEKYTDDLCSFIDTPLVRQITGGIHVNDALIHNAWDGLPAEWTDWWSRWPDHRLAQQDLIDSIDEDESGHDDGCRTTDDEVLRTRPESLRNWLSQLKALAITRTQRPGPAEALPEVLQTRMKTKKIAEVARATNLIHEICESRGIRRVVDMGSGQGYLSISLAHLFPELQVLAIDGSESQITGSQTFADSLDIPHSRLTHMVHWIDGSSALTDKVRDWAAGDRCILVGLHACGNLSEHMIRYFTTMSCMDALAAVGCCYNHIVPQSDTNPDGFPISAALRDRNVTLSPTALMTGCQAPNNWPRPDPHASSVFGRRRLYRAMLEKAFHDHGIRPAGNEGSERPAWGIRKGDMASFTVFAHRAMDCLGVDAAQRPTDEQLRAYEDEYKGWEGRIAIMWTLSVLCCKVVESVIAVDRYRYLAERQDVQDVDVVPVFDVKVSPRNLMIVATKGRGGNATGIGTV</sequence>
<dbReference type="GO" id="GO:0032259">
    <property type="term" value="P:methylation"/>
    <property type="evidence" value="ECO:0007669"/>
    <property type="project" value="UniProtKB-KW"/>
</dbReference>
<dbReference type="GO" id="GO:0008168">
    <property type="term" value="F:methyltransferase activity"/>
    <property type="evidence" value="ECO:0007669"/>
    <property type="project" value="UniProtKB-KW"/>
</dbReference>
<evidence type="ECO:0000313" key="3">
    <source>
        <dbReference type="Proteomes" id="UP000076881"/>
    </source>
</evidence>
<feature type="domain" description="Methyltransferase" evidence="1">
    <location>
        <begin position="134"/>
        <end position="272"/>
    </location>
</feature>
<gene>
    <name evidence="2" type="ORF">LEL_08760</name>
</gene>
<name>A0A168DT42_CORDF</name>
<keyword evidence="2" id="KW-0489">Methyltransferase</keyword>
<dbReference type="InterPro" id="IPR029063">
    <property type="entry name" value="SAM-dependent_MTases_sf"/>
</dbReference>
<keyword evidence="3" id="KW-1185">Reference proteome</keyword>
<dbReference type="EMBL" id="AZHF01000007">
    <property type="protein sequence ID" value="OAA72976.1"/>
    <property type="molecule type" value="Genomic_DNA"/>
</dbReference>
<comment type="caution">
    <text evidence="2">The sequence shown here is derived from an EMBL/GenBank/DDBJ whole genome shotgun (WGS) entry which is preliminary data.</text>
</comment>
<evidence type="ECO:0000313" key="2">
    <source>
        <dbReference type="EMBL" id="OAA72976.1"/>
    </source>
</evidence>
<dbReference type="Pfam" id="PF13679">
    <property type="entry name" value="Methyltransf_32"/>
    <property type="match status" value="1"/>
</dbReference>
<organism evidence="2 3">
    <name type="scientific">Akanthomyces lecanii RCEF 1005</name>
    <dbReference type="NCBI Taxonomy" id="1081108"/>
    <lineage>
        <taxon>Eukaryota</taxon>
        <taxon>Fungi</taxon>
        <taxon>Dikarya</taxon>
        <taxon>Ascomycota</taxon>
        <taxon>Pezizomycotina</taxon>
        <taxon>Sordariomycetes</taxon>
        <taxon>Hypocreomycetidae</taxon>
        <taxon>Hypocreales</taxon>
        <taxon>Cordycipitaceae</taxon>
        <taxon>Akanthomyces</taxon>
        <taxon>Cordyceps confragosa</taxon>
    </lineage>
</organism>